<organism evidence="2">
    <name type="scientific">Trepomonas sp. PC1</name>
    <dbReference type="NCBI Taxonomy" id="1076344"/>
    <lineage>
        <taxon>Eukaryota</taxon>
        <taxon>Metamonada</taxon>
        <taxon>Diplomonadida</taxon>
        <taxon>Hexamitidae</taxon>
        <taxon>Hexamitinae</taxon>
        <taxon>Trepomonas</taxon>
    </lineage>
</organism>
<name>A0A146JYW9_9EUKA</name>
<reference evidence="2" key="1">
    <citation type="submission" date="2015-07" db="EMBL/GenBank/DDBJ databases">
        <title>Adaptation to a free-living lifestyle via gene acquisitions in the diplomonad Trepomonas sp. PC1.</title>
        <authorList>
            <person name="Xu F."/>
            <person name="Jerlstrom-Hultqvist J."/>
            <person name="Kolisko M."/>
            <person name="Simpson A.G.B."/>
            <person name="Roger A.J."/>
            <person name="Svard S.G."/>
            <person name="Andersson J.O."/>
        </authorList>
    </citation>
    <scope>NUCLEOTIDE SEQUENCE</scope>
    <source>
        <strain evidence="2">PC1</strain>
    </source>
</reference>
<evidence type="ECO:0000313" key="2">
    <source>
        <dbReference type="EMBL" id="JAP88925.1"/>
    </source>
</evidence>
<feature type="coiled-coil region" evidence="1">
    <location>
        <begin position="268"/>
        <end position="339"/>
    </location>
</feature>
<sequence>PARPFKIKKAVINFDTRPYNSYQTKNQQESQQTPIKNINYYNPTLNESSPSIVAIKSAQLKKRTPVQKCTTPPKLQTPQLPEVRSPISNMRLLSRKIPTERVIKKIDKQEVQAVYHDGLCDIKVSTQNQTVHWLKVQQTRKQRINEVKQYIDEDQGKVEVVEPKTVDEFLKQQQQMLQNRSIIQKNNSSHRCERSNDSKELKLSLNIDEIRSINNSSKTYQILSAKPSSQGSQKVRLVVDEPIRTVNDTITFMQELQGITDLKNQQFAQQAEQKLKIMELQRNKELERIKLRQQKMDEAFQAEAERKKKLMQQTQENLIKEQQEQLAEQQRIIDELKQQE</sequence>
<accession>A0A146JYW9</accession>
<keyword evidence="1" id="KW-0175">Coiled coil</keyword>
<protein>
    <submittedName>
        <fullName evidence="2">Uncharacterized protein</fullName>
    </submittedName>
</protein>
<feature type="non-terminal residue" evidence="2">
    <location>
        <position position="340"/>
    </location>
</feature>
<evidence type="ECO:0000256" key="1">
    <source>
        <dbReference type="SAM" id="Coils"/>
    </source>
</evidence>
<dbReference type="EMBL" id="GDID01007681">
    <property type="protein sequence ID" value="JAP88925.1"/>
    <property type="molecule type" value="Transcribed_RNA"/>
</dbReference>
<feature type="non-terminal residue" evidence="2">
    <location>
        <position position="1"/>
    </location>
</feature>
<proteinExistence type="predicted"/>
<dbReference type="AlphaFoldDB" id="A0A146JYW9"/>
<gene>
    <name evidence="2" type="ORF">TPC1_31580</name>
</gene>